<proteinExistence type="predicted"/>
<evidence type="ECO:0000313" key="1">
    <source>
        <dbReference type="EMBL" id="MCI88058.1"/>
    </source>
</evidence>
<name>A0A392VI36_9FABA</name>
<keyword evidence="2" id="KW-1185">Reference proteome</keyword>
<feature type="non-terminal residue" evidence="1">
    <location>
        <position position="1"/>
    </location>
</feature>
<dbReference type="EMBL" id="LXQA011182486">
    <property type="protein sequence ID" value="MCI88058.1"/>
    <property type="molecule type" value="Genomic_DNA"/>
</dbReference>
<dbReference type="AlphaFoldDB" id="A0A392VI36"/>
<comment type="caution">
    <text evidence="1">The sequence shown here is derived from an EMBL/GenBank/DDBJ whole genome shotgun (WGS) entry which is preliminary data.</text>
</comment>
<evidence type="ECO:0000313" key="2">
    <source>
        <dbReference type="Proteomes" id="UP000265520"/>
    </source>
</evidence>
<reference evidence="1 2" key="1">
    <citation type="journal article" date="2018" name="Front. Plant Sci.">
        <title>Red Clover (Trifolium pratense) and Zigzag Clover (T. medium) - A Picture of Genomic Similarities and Differences.</title>
        <authorList>
            <person name="Dluhosova J."/>
            <person name="Istvanek J."/>
            <person name="Nedelnik J."/>
            <person name="Repkova J."/>
        </authorList>
    </citation>
    <scope>NUCLEOTIDE SEQUENCE [LARGE SCALE GENOMIC DNA]</scope>
    <source>
        <strain evidence="2">cv. 10/8</strain>
        <tissue evidence="1">Leaf</tissue>
    </source>
</reference>
<organism evidence="1 2">
    <name type="scientific">Trifolium medium</name>
    <dbReference type="NCBI Taxonomy" id="97028"/>
    <lineage>
        <taxon>Eukaryota</taxon>
        <taxon>Viridiplantae</taxon>
        <taxon>Streptophyta</taxon>
        <taxon>Embryophyta</taxon>
        <taxon>Tracheophyta</taxon>
        <taxon>Spermatophyta</taxon>
        <taxon>Magnoliopsida</taxon>
        <taxon>eudicotyledons</taxon>
        <taxon>Gunneridae</taxon>
        <taxon>Pentapetalae</taxon>
        <taxon>rosids</taxon>
        <taxon>fabids</taxon>
        <taxon>Fabales</taxon>
        <taxon>Fabaceae</taxon>
        <taxon>Papilionoideae</taxon>
        <taxon>50 kb inversion clade</taxon>
        <taxon>NPAAA clade</taxon>
        <taxon>Hologalegina</taxon>
        <taxon>IRL clade</taxon>
        <taxon>Trifolieae</taxon>
        <taxon>Trifolium</taxon>
    </lineage>
</organism>
<dbReference type="Proteomes" id="UP000265520">
    <property type="component" value="Unassembled WGS sequence"/>
</dbReference>
<sequence length="68" mass="7535">LGARFNEVIRVSRGYDHCGMVEQAEMSIGFNYDELIIIGATRIGTKGRCALGVSGPGGVRQQLYEWRM</sequence>
<protein>
    <submittedName>
        <fullName evidence="1">Uncharacterized protein</fullName>
    </submittedName>
</protein>
<accession>A0A392VI36</accession>